<protein>
    <recommendedName>
        <fullName evidence="6">TVP38/TMEM64 family membrane protein</fullName>
    </recommendedName>
</protein>
<feature type="transmembrane region" description="Helical" evidence="6">
    <location>
        <begin position="144"/>
        <end position="167"/>
    </location>
</feature>
<comment type="similarity">
    <text evidence="6">Belongs to the TVP38/TMEM64 family.</text>
</comment>
<dbReference type="InterPro" id="IPR032816">
    <property type="entry name" value="VTT_dom"/>
</dbReference>
<accession>A0A1S2M8N1</accession>
<evidence type="ECO:0000256" key="2">
    <source>
        <dbReference type="ARBA" id="ARBA00022475"/>
    </source>
</evidence>
<comment type="subcellular location">
    <subcellularLocation>
        <location evidence="1 6">Cell membrane</location>
        <topology evidence="1 6">Multi-pass membrane protein</topology>
    </subcellularLocation>
</comment>
<evidence type="ECO:0000313" key="9">
    <source>
        <dbReference type="Proteomes" id="UP000180057"/>
    </source>
</evidence>
<dbReference type="STRING" id="472963.BKP45_07840"/>
<evidence type="ECO:0000256" key="4">
    <source>
        <dbReference type="ARBA" id="ARBA00022989"/>
    </source>
</evidence>
<feature type="transmembrane region" description="Helical" evidence="6">
    <location>
        <begin position="61"/>
        <end position="84"/>
    </location>
</feature>
<dbReference type="GO" id="GO:0005886">
    <property type="term" value="C:plasma membrane"/>
    <property type="evidence" value="ECO:0007669"/>
    <property type="project" value="UniProtKB-SubCell"/>
</dbReference>
<feature type="domain" description="VTT" evidence="7">
    <location>
        <begin position="80"/>
        <end position="197"/>
    </location>
</feature>
<dbReference type="Pfam" id="PF09335">
    <property type="entry name" value="VTT_dom"/>
    <property type="match status" value="1"/>
</dbReference>
<dbReference type="EMBL" id="MLQS01000006">
    <property type="protein sequence ID" value="OIJ20873.1"/>
    <property type="molecule type" value="Genomic_DNA"/>
</dbReference>
<feature type="transmembrane region" description="Helical" evidence="6">
    <location>
        <begin position="174"/>
        <end position="195"/>
    </location>
</feature>
<reference evidence="8 9" key="1">
    <citation type="submission" date="2016-10" db="EMBL/GenBank/DDBJ databases">
        <title>Draft genome sequences of four alkaliphilic bacteria belonging to the Anaerobacillus genus.</title>
        <authorList>
            <person name="Bassil N.M."/>
            <person name="Lloyd J.R."/>
        </authorList>
    </citation>
    <scope>NUCLEOTIDE SEQUENCE [LARGE SCALE GENOMIC DNA]</scope>
    <source>
        <strain evidence="8 9">DSM 22531</strain>
    </source>
</reference>
<dbReference type="Proteomes" id="UP000180057">
    <property type="component" value="Unassembled WGS sequence"/>
</dbReference>
<keyword evidence="3 6" id="KW-0812">Transmembrane</keyword>
<keyword evidence="5 6" id="KW-0472">Membrane</keyword>
<dbReference type="AlphaFoldDB" id="A0A1S2M8N1"/>
<comment type="caution">
    <text evidence="8">The sequence shown here is derived from an EMBL/GenBank/DDBJ whole genome shotgun (WGS) entry which is preliminary data.</text>
</comment>
<evidence type="ECO:0000256" key="5">
    <source>
        <dbReference type="ARBA" id="ARBA00023136"/>
    </source>
</evidence>
<evidence type="ECO:0000256" key="1">
    <source>
        <dbReference type="ARBA" id="ARBA00004651"/>
    </source>
</evidence>
<feature type="transmembrane region" description="Helical" evidence="6">
    <location>
        <begin position="201"/>
        <end position="223"/>
    </location>
</feature>
<keyword evidence="4 6" id="KW-1133">Transmembrane helix</keyword>
<feature type="transmembrane region" description="Helical" evidence="6">
    <location>
        <begin position="12"/>
        <end position="30"/>
    </location>
</feature>
<evidence type="ECO:0000259" key="7">
    <source>
        <dbReference type="Pfam" id="PF09335"/>
    </source>
</evidence>
<dbReference type="InterPro" id="IPR015414">
    <property type="entry name" value="TMEM64"/>
</dbReference>
<keyword evidence="9" id="KW-1185">Reference proteome</keyword>
<feature type="transmembrane region" description="Helical" evidence="6">
    <location>
        <begin position="91"/>
        <end position="117"/>
    </location>
</feature>
<evidence type="ECO:0000256" key="3">
    <source>
        <dbReference type="ARBA" id="ARBA00022692"/>
    </source>
</evidence>
<sequence>MFLQRGRIKELQLPIVIIGIVSLIGLYIFLPDLRGGVNEAVKKLIEADIEAFRDYLLSFGVWAPVVSFFLMIFTLIVAPLPAFVVTFSNGLLFGAFWGGVLSWTSAMVGAAICFFIARSLGRPVVEKLVSKTALHWTDLFFERYGMHSVLIARLIPVVSFALISYASGLTAIRFIVFVIATGIGQLPATILYSILGENANKSVLVVFWAFVVVICFGIVGAALKPRFEKKFKRSEVVK</sequence>
<evidence type="ECO:0000256" key="6">
    <source>
        <dbReference type="RuleBase" id="RU366058"/>
    </source>
</evidence>
<name>A0A1S2M8N1_9BACI</name>
<keyword evidence="2 6" id="KW-1003">Cell membrane</keyword>
<evidence type="ECO:0000313" key="8">
    <source>
        <dbReference type="EMBL" id="OIJ20873.1"/>
    </source>
</evidence>
<organism evidence="8 9">
    <name type="scientific">Anaerobacillus alkalidiazotrophicus</name>
    <dbReference type="NCBI Taxonomy" id="472963"/>
    <lineage>
        <taxon>Bacteria</taxon>
        <taxon>Bacillati</taxon>
        <taxon>Bacillota</taxon>
        <taxon>Bacilli</taxon>
        <taxon>Bacillales</taxon>
        <taxon>Bacillaceae</taxon>
        <taxon>Anaerobacillus</taxon>
    </lineage>
</organism>
<proteinExistence type="inferred from homology"/>
<dbReference type="PANTHER" id="PTHR12677:SF59">
    <property type="entry name" value="GOLGI APPARATUS MEMBRANE PROTEIN TVP38-RELATED"/>
    <property type="match status" value="1"/>
</dbReference>
<dbReference type="PANTHER" id="PTHR12677">
    <property type="entry name" value="GOLGI APPARATUS MEMBRANE PROTEIN TVP38-RELATED"/>
    <property type="match status" value="1"/>
</dbReference>
<gene>
    <name evidence="8" type="ORF">BKP45_07840</name>
</gene>